<dbReference type="PANTHER" id="PTHR30100">
    <property type="entry name" value="FATTY ACID/PHOSPHOLIPID SYNTHESIS PROTEIN PLSX"/>
    <property type="match status" value="1"/>
</dbReference>
<dbReference type="UniPathway" id="UPA00085"/>
<evidence type="ECO:0000256" key="2">
    <source>
        <dbReference type="ARBA" id="ARBA00022490"/>
    </source>
</evidence>
<keyword evidence="6 10" id="KW-0594">Phospholipid biosynthesis</keyword>
<dbReference type="GO" id="GO:0043811">
    <property type="term" value="F:phosphate:acyl-[acyl carrier protein] acyltransferase activity"/>
    <property type="evidence" value="ECO:0007669"/>
    <property type="project" value="UniProtKB-UniRule"/>
</dbReference>
<organism evidence="11 12">
    <name type="scientific">Fusobacterium necrophorum subsp. funduliforme B35</name>
    <dbReference type="NCBI Taxonomy" id="1226633"/>
    <lineage>
        <taxon>Bacteria</taxon>
        <taxon>Fusobacteriati</taxon>
        <taxon>Fusobacteriota</taxon>
        <taxon>Fusobacteriia</taxon>
        <taxon>Fusobacteriales</taxon>
        <taxon>Fusobacteriaceae</taxon>
        <taxon>Fusobacterium</taxon>
    </lineage>
</organism>
<dbReference type="Proteomes" id="UP000031184">
    <property type="component" value="Unassembled WGS sequence"/>
</dbReference>
<keyword evidence="5 10" id="KW-0443">Lipid metabolism</keyword>
<dbReference type="GO" id="GO:0006633">
    <property type="term" value="P:fatty acid biosynthetic process"/>
    <property type="evidence" value="ECO:0007669"/>
    <property type="project" value="UniProtKB-UniRule"/>
</dbReference>
<dbReference type="HAMAP" id="MF_00019">
    <property type="entry name" value="PlsX"/>
    <property type="match status" value="1"/>
</dbReference>
<evidence type="ECO:0000256" key="10">
    <source>
        <dbReference type="HAMAP-Rule" id="MF_00019"/>
    </source>
</evidence>
<dbReference type="InterPro" id="IPR003664">
    <property type="entry name" value="FA_synthesis"/>
</dbReference>
<keyword evidence="2 10" id="KW-0963">Cytoplasm</keyword>
<keyword evidence="11" id="KW-0012">Acyltransferase</keyword>
<sequence>MKIALDAMSGDYAPHSTIEGAVLFTKEITETEIILVGKEEVIEEELKKYKYDRSRIQVYNAREVVEMTDHPIEAIKTKKDSSMNVALDLVKQGKASACVSSGNTGALLSASQLKLKRIKGVLRPAIASVFPSKHGQIVMLDLGATSDCKAEYLNQFSSLASKYAELLLGIEKPRVGLLNIGEEVGKGNELTREAYTLLQQNKSIHFIGNIEATQMLEGGVDVVVTDGFTGNMVLKTAEGTAKLITSFLKEMIQESILSKIGALFLRKTFMHLKEKMDSSEYGGAIFLGLHNISIKAHGNSNANGIKNALKVADKFSKINLIEQLKKVIEEETN</sequence>
<dbReference type="EC" id="2.3.1.274" evidence="8 10"/>
<keyword evidence="7 10" id="KW-1208">Phospholipid metabolism</keyword>
<dbReference type="InterPro" id="IPR012281">
    <property type="entry name" value="Phospholipid_synth_PlsX-like"/>
</dbReference>
<comment type="subcellular location">
    <subcellularLocation>
        <location evidence="10">Cytoplasm</location>
    </subcellularLocation>
    <text evidence="10">Associated with the membrane possibly through PlsY.</text>
</comment>
<dbReference type="RefSeq" id="WP_039122455.1">
    <property type="nucleotide sequence ID" value="NZ_AOJP01000012.1"/>
</dbReference>
<protein>
    <recommendedName>
        <fullName evidence="8 10">Phosphate acyltransferase</fullName>
        <ecNumber evidence="8 10">2.3.1.274</ecNumber>
    </recommendedName>
    <alternativeName>
        <fullName evidence="10">Acyl-ACP phosphotransacylase</fullName>
    </alternativeName>
    <alternativeName>
        <fullName evidence="10">Acyl-[acyl-carrier-protein]--phosphate acyltransferase</fullName>
    </alternativeName>
    <alternativeName>
        <fullName evidence="10">Phosphate-acyl-ACP acyltransferase</fullName>
    </alternativeName>
</protein>
<dbReference type="GO" id="GO:0005737">
    <property type="term" value="C:cytoplasm"/>
    <property type="evidence" value="ECO:0007669"/>
    <property type="project" value="UniProtKB-SubCell"/>
</dbReference>
<accession>A0A017H2E2</accession>
<evidence type="ECO:0000256" key="9">
    <source>
        <dbReference type="ARBA" id="ARBA00046608"/>
    </source>
</evidence>
<evidence type="ECO:0000256" key="1">
    <source>
        <dbReference type="ARBA" id="ARBA00001232"/>
    </source>
</evidence>
<evidence type="ECO:0000256" key="7">
    <source>
        <dbReference type="ARBA" id="ARBA00023264"/>
    </source>
</evidence>
<gene>
    <name evidence="10" type="primary">plsX</name>
    <name evidence="11" type="ORF">C095_10460</name>
</gene>
<dbReference type="NCBIfam" id="TIGR00182">
    <property type="entry name" value="plsX"/>
    <property type="match status" value="1"/>
</dbReference>
<dbReference type="EMBL" id="AUZI01000026">
    <property type="protein sequence ID" value="KID48359.1"/>
    <property type="molecule type" value="Genomic_DNA"/>
</dbReference>
<dbReference type="Gene3D" id="3.40.718.10">
    <property type="entry name" value="Isopropylmalate Dehydrogenase"/>
    <property type="match status" value="1"/>
</dbReference>
<dbReference type="PANTHER" id="PTHR30100:SF1">
    <property type="entry name" value="PHOSPHATE ACYLTRANSFERASE"/>
    <property type="match status" value="1"/>
</dbReference>
<evidence type="ECO:0000313" key="12">
    <source>
        <dbReference type="Proteomes" id="UP000031184"/>
    </source>
</evidence>
<keyword evidence="3 10" id="KW-0444">Lipid biosynthesis</keyword>
<comment type="catalytic activity">
    <reaction evidence="1 10">
        <text>a fatty acyl-[ACP] + phosphate = an acyl phosphate + holo-[ACP]</text>
        <dbReference type="Rhea" id="RHEA:42292"/>
        <dbReference type="Rhea" id="RHEA-COMP:9685"/>
        <dbReference type="Rhea" id="RHEA-COMP:14125"/>
        <dbReference type="ChEBI" id="CHEBI:43474"/>
        <dbReference type="ChEBI" id="CHEBI:59918"/>
        <dbReference type="ChEBI" id="CHEBI:64479"/>
        <dbReference type="ChEBI" id="CHEBI:138651"/>
        <dbReference type="EC" id="2.3.1.274"/>
    </reaction>
</comment>
<dbReference type="PATRIC" id="fig|1226633.4.peg.2122"/>
<dbReference type="OrthoDB" id="9806408at2"/>
<keyword evidence="4 10" id="KW-0808">Transferase</keyword>
<comment type="caution">
    <text evidence="11">The sequence shown here is derived from an EMBL/GenBank/DDBJ whole genome shotgun (WGS) entry which is preliminary data.</text>
</comment>
<reference evidence="11 12" key="1">
    <citation type="submission" date="2013-08" db="EMBL/GenBank/DDBJ databases">
        <title>An opportunistic ruminal bacterium that causes liver abscesses in cattle.</title>
        <authorList>
            <person name="Benahmed F.H."/>
            <person name="Rasmussen M."/>
            <person name="Harbottle H."/>
            <person name="Soppet D."/>
            <person name="Nagaraja T.G."/>
            <person name="Davidson M."/>
        </authorList>
    </citation>
    <scope>NUCLEOTIDE SEQUENCE [LARGE SCALE GENOMIC DNA]</scope>
    <source>
        <strain evidence="11 12">B35</strain>
    </source>
</reference>
<evidence type="ECO:0000256" key="5">
    <source>
        <dbReference type="ARBA" id="ARBA00023098"/>
    </source>
</evidence>
<dbReference type="AlphaFoldDB" id="A0A017H2E2"/>
<dbReference type="Pfam" id="PF02504">
    <property type="entry name" value="FA_synthesis"/>
    <property type="match status" value="1"/>
</dbReference>
<dbReference type="SUPFAM" id="SSF53659">
    <property type="entry name" value="Isocitrate/Isopropylmalate dehydrogenase-like"/>
    <property type="match status" value="1"/>
</dbReference>
<comment type="function">
    <text evidence="10">Catalyzes the reversible formation of acyl-phosphate (acyl-PO(4)) from acyl-[acyl-carrier-protein] (acyl-ACP). This enzyme utilizes acyl-ACP as fatty acyl donor, but not acyl-CoA.</text>
</comment>
<comment type="subunit">
    <text evidence="9 10">Homodimer. Probably interacts with PlsY.</text>
</comment>
<evidence type="ECO:0000313" key="11">
    <source>
        <dbReference type="EMBL" id="KID48359.1"/>
    </source>
</evidence>
<evidence type="ECO:0000256" key="4">
    <source>
        <dbReference type="ARBA" id="ARBA00022679"/>
    </source>
</evidence>
<proteinExistence type="inferred from homology"/>
<evidence type="ECO:0000256" key="3">
    <source>
        <dbReference type="ARBA" id="ARBA00022516"/>
    </source>
</evidence>
<name>A0A017H2E2_9FUSO</name>
<evidence type="ECO:0000256" key="8">
    <source>
        <dbReference type="ARBA" id="ARBA00024069"/>
    </source>
</evidence>
<dbReference type="GO" id="GO:0008654">
    <property type="term" value="P:phospholipid biosynthetic process"/>
    <property type="evidence" value="ECO:0007669"/>
    <property type="project" value="UniProtKB-KW"/>
</dbReference>
<dbReference type="PIRSF" id="PIRSF002465">
    <property type="entry name" value="Phsphlp_syn_PlsX"/>
    <property type="match status" value="1"/>
</dbReference>
<comment type="pathway">
    <text evidence="10">Lipid metabolism; phospholipid metabolism.</text>
</comment>
<evidence type="ECO:0000256" key="6">
    <source>
        <dbReference type="ARBA" id="ARBA00023209"/>
    </source>
</evidence>
<comment type="similarity">
    <text evidence="10">Belongs to the PlsX family.</text>
</comment>